<dbReference type="SUPFAM" id="SSF49319">
    <property type="entry name" value="Actinoxanthin-like"/>
    <property type="match status" value="1"/>
</dbReference>
<feature type="signal peptide" evidence="6">
    <location>
        <begin position="1"/>
        <end position="17"/>
    </location>
</feature>
<dbReference type="InterPro" id="IPR002186">
    <property type="entry name" value="Neocarzinostatin_fam"/>
</dbReference>
<evidence type="ECO:0000313" key="8">
    <source>
        <dbReference type="Proteomes" id="UP000539313"/>
    </source>
</evidence>
<dbReference type="Gene3D" id="2.60.40.230">
    <property type="entry name" value="Neocarzinostatin-like"/>
    <property type="match status" value="1"/>
</dbReference>
<keyword evidence="3" id="KW-0044">Antibiotic</keyword>
<accession>A0A7W3RCB3</accession>
<dbReference type="GO" id="GO:0003677">
    <property type="term" value="F:DNA binding"/>
    <property type="evidence" value="ECO:0007669"/>
    <property type="project" value="UniProtKB-KW"/>
</dbReference>
<evidence type="ECO:0000256" key="2">
    <source>
        <dbReference type="ARBA" id="ARBA00022529"/>
    </source>
</evidence>
<dbReference type="InterPro" id="IPR027273">
    <property type="entry name" value="Neocarzinostatin-like"/>
</dbReference>
<keyword evidence="6" id="KW-0732">Signal</keyword>
<evidence type="ECO:0000256" key="3">
    <source>
        <dbReference type="ARBA" id="ARBA00023022"/>
    </source>
</evidence>
<comment type="caution">
    <text evidence="7">The sequence shown here is derived from an EMBL/GenBank/DDBJ whole genome shotgun (WGS) entry which is preliminary data.</text>
</comment>
<feature type="chain" id="PRO_5038469182" evidence="6">
    <location>
        <begin position="18"/>
        <end position="142"/>
    </location>
</feature>
<gene>
    <name evidence="7" type="ORF">HNR21_006638</name>
</gene>
<evidence type="ECO:0000256" key="4">
    <source>
        <dbReference type="ARBA" id="ARBA00023125"/>
    </source>
</evidence>
<dbReference type="EMBL" id="JACJII010000001">
    <property type="protein sequence ID" value="MBA9007756.1"/>
    <property type="molecule type" value="Genomic_DNA"/>
</dbReference>
<proteinExistence type="inferred from homology"/>
<evidence type="ECO:0000313" key="7">
    <source>
        <dbReference type="EMBL" id="MBA9007756.1"/>
    </source>
</evidence>
<keyword evidence="4" id="KW-0238">DNA-binding</keyword>
<protein>
    <submittedName>
        <fullName evidence="7">Uncharacterized protein</fullName>
    </submittedName>
</protein>
<keyword evidence="5" id="KW-1015">Disulfide bond</keyword>
<keyword evidence="8" id="KW-1185">Reference proteome</keyword>
<reference evidence="7 8" key="1">
    <citation type="submission" date="2020-08" db="EMBL/GenBank/DDBJ databases">
        <title>Sequencing the genomes of 1000 actinobacteria strains.</title>
        <authorList>
            <person name="Klenk H.-P."/>
        </authorList>
    </citation>
    <scope>NUCLEOTIDE SEQUENCE [LARGE SCALE GENOMIC DNA]</scope>
    <source>
        <strain evidence="7 8">DSM 45823</strain>
    </source>
</reference>
<organism evidence="7 8">
    <name type="scientific">Thermomonospora cellulosilytica</name>
    <dbReference type="NCBI Taxonomy" id="1411118"/>
    <lineage>
        <taxon>Bacteria</taxon>
        <taxon>Bacillati</taxon>
        <taxon>Actinomycetota</taxon>
        <taxon>Actinomycetes</taxon>
        <taxon>Streptosporangiales</taxon>
        <taxon>Thermomonosporaceae</taxon>
        <taxon>Thermomonospora</taxon>
    </lineage>
</organism>
<sequence>MSLVRTLSKVGVTTALAAGLTVAFQPAASAAPVVTVTPSTNLEDGTTVQVAATGLTPNKVFHAAQCAMPVTGTYVCGESSPSFTTDASGSVRFTFVVRRSFDGDVVGGGHYGTVDCKATVCAIAIGTDHDTDGAGSPPLSFR</sequence>
<evidence type="ECO:0000256" key="1">
    <source>
        <dbReference type="ARBA" id="ARBA00010648"/>
    </source>
</evidence>
<dbReference type="AlphaFoldDB" id="A0A7W3RCB3"/>
<dbReference type="Proteomes" id="UP000539313">
    <property type="component" value="Unassembled WGS sequence"/>
</dbReference>
<comment type="similarity">
    <text evidence="1">Belongs to the neocarzinostatin family.</text>
</comment>
<dbReference type="GO" id="GO:0042742">
    <property type="term" value="P:defense response to bacterium"/>
    <property type="evidence" value="ECO:0007669"/>
    <property type="project" value="UniProtKB-KW"/>
</dbReference>
<evidence type="ECO:0000256" key="5">
    <source>
        <dbReference type="ARBA" id="ARBA00023157"/>
    </source>
</evidence>
<name>A0A7W3RCB3_9ACTN</name>
<dbReference type="PRINTS" id="PR01885">
    <property type="entry name" value="MACROMOMYCIN"/>
</dbReference>
<keyword evidence="2" id="KW-0929">Antimicrobial</keyword>
<dbReference type="RefSeq" id="WP_182708216.1">
    <property type="nucleotide sequence ID" value="NZ_JACJII010000001.1"/>
</dbReference>
<dbReference type="NCBIfam" id="NF040680">
    <property type="entry name" value="chromo_anti"/>
    <property type="match status" value="1"/>
</dbReference>
<evidence type="ECO:0000256" key="6">
    <source>
        <dbReference type="SAM" id="SignalP"/>
    </source>
</evidence>
<dbReference type="Pfam" id="PF00960">
    <property type="entry name" value="Neocarzinostat"/>
    <property type="match status" value="1"/>
</dbReference>